<dbReference type="EMBL" id="MFKT01000005">
    <property type="protein sequence ID" value="OGG54046.1"/>
    <property type="molecule type" value="Genomic_DNA"/>
</dbReference>
<feature type="active site" description="Charge relay system" evidence="6">
    <location>
        <position position="169"/>
    </location>
</feature>
<dbReference type="Gene3D" id="3.40.50.200">
    <property type="entry name" value="Peptidase S8/S53 domain"/>
    <property type="match status" value="1"/>
</dbReference>
<evidence type="ECO:0000256" key="8">
    <source>
        <dbReference type="SAM" id="SignalP"/>
    </source>
</evidence>
<dbReference type="PANTHER" id="PTHR43806:SF11">
    <property type="entry name" value="CEREVISIN-RELATED"/>
    <property type="match status" value="1"/>
</dbReference>
<dbReference type="Gene3D" id="3.30.70.80">
    <property type="entry name" value="Peptidase S8 propeptide/proteinase inhibitor I9"/>
    <property type="match status" value="1"/>
</dbReference>
<feature type="active site" description="Charge relay system" evidence="6">
    <location>
        <position position="136"/>
    </location>
</feature>
<dbReference type="PROSITE" id="PS00136">
    <property type="entry name" value="SUBTILASE_ASP"/>
    <property type="match status" value="1"/>
</dbReference>
<sequence length="611" mass="62253">MRSRLTLLTLFSFVLSIFGTIASQAHASNADQTRGQARVIITFHHQPGPAQEALIQSLGGEVHHTFHLIPGLSGIVPEEALFGLSHNPHVAGIYLDTQVHAIDAELDNTWGVKRIGAGTVHDGENTGTGVKVAIIDSGIDYTHPDISANYVGGYDFVNDDEDPLDDNGHGTHVAGTVAALKNDTGVVGVAPQASLYALKVLDANGSGYWSDIIAALEWAVDNGMQVTNNSYGAGQNPGSAIETAFANADAAGILAIAAAGNSGNCGGKGNNVGYPARYTSVVAVSATNQSDSRPCFSSTGDAVELAAPGVSIYSTKLGGGYVEFNGTSMASPHVAGAAALVLAAGIADSNGNGRVNDEVRETLGATAEDLGAAGRDSHYGFGLVSAAAAVASVSPPVPPDPAVSIHLTTDKSSYISGEDTAAILTAVVQDENGVAVSGLDSAAFVTTGSLTSASMFFAETVTAGTYTASLDLTALADDTYSVETTVTDSRGLSATDAAMFDLGPAPVEPTTVSVDSISYTEEGGKNSNKHLNMKIALLDDFANPVSGATVSATLHHDSGSSWNGSATTGSDGTVTFTLKNAPSGCYETNVTSVSTEGLAWDGVTPENVFCK</sequence>
<dbReference type="Gene3D" id="2.60.40.10">
    <property type="entry name" value="Immunoglobulins"/>
    <property type="match status" value="2"/>
</dbReference>
<dbReference type="InterPro" id="IPR022398">
    <property type="entry name" value="Peptidase_S8_His-AS"/>
</dbReference>
<evidence type="ECO:0000256" key="7">
    <source>
        <dbReference type="RuleBase" id="RU003355"/>
    </source>
</evidence>
<evidence type="ECO:0000256" key="5">
    <source>
        <dbReference type="ARBA" id="ARBA00022825"/>
    </source>
</evidence>
<dbReference type="PROSITE" id="PS00137">
    <property type="entry name" value="SUBTILASE_HIS"/>
    <property type="match status" value="1"/>
</dbReference>
<feature type="domain" description="Peptidase S8/S53" evidence="9">
    <location>
        <begin position="127"/>
        <end position="382"/>
    </location>
</feature>
<dbReference type="InterPro" id="IPR008964">
    <property type="entry name" value="Invasin/intimin_cell_adhesion"/>
</dbReference>
<dbReference type="InterPro" id="IPR000209">
    <property type="entry name" value="Peptidase_S8/S53_dom"/>
</dbReference>
<dbReference type="PRINTS" id="PR00723">
    <property type="entry name" value="SUBTILISIN"/>
</dbReference>
<feature type="chain" id="PRO_5009523646" description="Peptidase S8/S53 domain-containing protein" evidence="8">
    <location>
        <begin position="28"/>
        <end position="611"/>
    </location>
</feature>
<evidence type="ECO:0000259" key="9">
    <source>
        <dbReference type="Pfam" id="PF00082"/>
    </source>
</evidence>
<comment type="caution">
    <text evidence="10">The sequence shown here is derived from an EMBL/GenBank/DDBJ whole genome shotgun (WGS) entry which is preliminary data.</text>
</comment>
<dbReference type="Pfam" id="PF00082">
    <property type="entry name" value="Peptidase_S8"/>
    <property type="match status" value="1"/>
</dbReference>
<dbReference type="GO" id="GO:0046872">
    <property type="term" value="F:metal ion binding"/>
    <property type="evidence" value="ECO:0007669"/>
    <property type="project" value="UniProtKB-KW"/>
</dbReference>
<evidence type="ECO:0000256" key="6">
    <source>
        <dbReference type="PROSITE-ProRule" id="PRU01240"/>
    </source>
</evidence>
<dbReference type="InterPro" id="IPR037045">
    <property type="entry name" value="S8pro/Inhibitor_I9_sf"/>
</dbReference>
<dbReference type="SUPFAM" id="SSF54897">
    <property type="entry name" value="Protease propeptides/inhibitors"/>
    <property type="match status" value="1"/>
</dbReference>
<dbReference type="Proteomes" id="UP000176863">
    <property type="component" value="Unassembled WGS sequence"/>
</dbReference>
<dbReference type="SUPFAM" id="SSF52743">
    <property type="entry name" value="Subtilisin-like"/>
    <property type="match status" value="1"/>
</dbReference>
<dbReference type="InterPro" id="IPR013783">
    <property type="entry name" value="Ig-like_fold"/>
</dbReference>
<dbReference type="GO" id="GO:0006508">
    <property type="term" value="P:proteolysis"/>
    <property type="evidence" value="ECO:0007669"/>
    <property type="project" value="UniProtKB-KW"/>
</dbReference>
<evidence type="ECO:0000256" key="2">
    <source>
        <dbReference type="ARBA" id="ARBA00022670"/>
    </source>
</evidence>
<keyword evidence="8" id="KW-0732">Signal</keyword>
<evidence type="ECO:0000313" key="10">
    <source>
        <dbReference type="EMBL" id="OGG54046.1"/>
    </source>
</evidence>
<reference evidence="10 11" key="1">
    <citation type="journal article" date="2016" name="Nat. Commun.">
        <title>Thousands of microbial genomes shed light on interconnected biogeochemical processes in an aquifer system.</title>
        <authorList>
            <person name="Anantharaman K."/>
            <person name="Brown C.T."/>
            <person name="Hug L.A."/>
            <person name="Sharon I."/>
            <person name="Castelle C.J."/>
            <person name="Probst A.J."/>
            <person name="Thomas B.C."/>
            <person name="Singh A."/>
            <person name="Wilkins M.J."/>
            <person name="Karaoz U."/>
            <person name="Brodie E.L."/>
            <person name="Williams K.H."/>
            <person name="Hubbard S.S."/>
            <person name="Banfield J.F."/>
        </authorList>
    </citation>
    <scope>NUCLEOTIDE SEQUENCE [LARGE SCALE GENOMIC DNA]</scope>
</reference>
<gene>
    <name evidence="10" type="ORF">A2851_05800</name>
</gene>
<dbReference type="InterPro" id="IPR036852">
    <property type="entry name" value="Peptidase_S8/S53_dom_sf"/>
</dbReference>
<keyword evidence="3" id="KW-0479">Metal-binding</keyword>
<organism evidence="10 11">
    <name type="scientific">Candidatus Kaiserbacteria bacterium RIFCSPHIGHO2_01_FULL_53_29</name>
    <dbReference type="NCBI Taxonomy" id="1798480"/>
    <lineage>
        <taxon>Bacteria</taxon>
        <taxon>Candidatus Kaiseribacteriota</taxon>
    </lineage>
</organism>
<dbReference type="SUPFAM" id="SSF49373">
    <property type="entry name" value="Invasin/intimin cell-adhesion fragments"/>
    <property type="match status" value="1"/>
</dbReference>
<evidence type="ECO:0000313" key="11">
    <source>
        <dbReference type="Proteomes" id="UP000176863"/>
    </source>
</evidence>
<feature type="signal peptide" evidence="8">
    <location>
        <begin position="1"/>
        <end position="27"/>
    </location>
</feature>
<dbReference type="InterPro" id="IPR023827">
    <property type="entry name" value="Peptidase_S8_Asp-AS"/>
</dbReference>
<feature type="active site" description="Charge relay system" evidence="6">
    <location>
        <position position="328"/>
    </location>
</feature>
<evidence type="ECO:0000256" key="1">
    <source>
        <dbReference type="ARBA" id="ARBA00011073"/>
    </source>
</evidence>
<dbReference type="InterPro" id="IPR034202">
    <property type="entry name" value="Subtilisin_Carlsberg-like"/>
</dbReference>
<dbReference type="InterPro" id="IPR015500">
    <property type="entry name" value="Peptidase_S8_subtilisin-rel"/>
</dbReference>
<dbReference type="PROSITE" id="PS51892">
    <property type="entry name" value="SUBTILASE"/>
    <property type="match status" value="1"/>
</dbReference>
<name>A0A1F6CXZ9_9BACT</name>
<dbReference type="InterPro" id="IPR023828">
    <property type="entry name" value="Peptidase_S8_Ser-AS"/>
</dbReference>
<evidence type="ECO:0000256" key="4">
    <source>
        <dbReference type="ARBA" id="ARBA00022801"/>
    </source>
</evidence>
<dbReference type="PROSITE" id="PS00138">
    <property type="entry name" value="SUBTILASE_SER"/>
    <property type="match status" value="1"/>
</dbReference>
<dbReference type="STRING" id="1798480.A2851_05800"/>
<accession>A0A1F6CXZ9</accession>
<evidence type="ECO:0000256" key="3">
    <source>
        <dbReference type="ARBA" id="ARBA00022723"/>
    </source>
</evidence>
<dbReference type="CDD" id="cd07477">
    <property type="entry name" value="Peptidases_S8_Subtilisin_subset"/>
    <property type="match status" value="1"/>
</dbReference>
<comment type="similarity">
    <text evidence="1 6 7">Belongs to the peptidase S8 family.</text>
</comment>
<proteinExistence type="inferred from homology"/>
<keyword evidence="2 6" id="KW-0645">Protease</keyword>
<dbReference type="GO" id="GO:0004252">
    <property type="term" value="F:serine-type endopeptidase activity"/>
    <property type="evidence" value="ECO:0007669"/>
    <property type="project" value="UniProtKB-UniRule"/>
</dbReference>
<keyword evidence="5 6" id="KW-0720">Serine protease</keyword>
<dbReference type="AlphaFoldDB" id="A0A1F6CXZ9"/>
<dbReference type="PANTHER" id="PTHR43806">
    <property type="entry name" value="PEPTIDASE S8"/>
    <property type="match status" value="1"/>
</dbReference>
<keyword evidence="4 6" id="KW-0378">Hydrolase</keyword>
<dbReference type="InterPro" id="IPR050131">
    <property type="entry name" value="Peptidase_S8_subtilisin-like"/>
</dbReference>
<protein>
    <recommendedName>
        <fullName evidence="9">Peptidase S8/S53 domain-containing protein</fullName>
    </recommendedName>
</protein>